<dbReference type="EMBL" id="UHDZ01000001">
    <property type="protein sequence ID" value="SUM68547.1"/>
    <property type="molecule type" value="Genomic_DNA"/>
</dbReference>
<evidence type="ECO:0000256" key="1">
    <source>
        <dbReference type="ARBA" id="ARBA00006739"/>
    </source>
</evidence>
<keyword evidence="4" id="KW-1185">Reference proteome</keyword>
<dbReference type="SUPFAM" id="SSF53448">
    <property type="entry name" value="Nucleotide-diphospho-sugar transferases"/>
    <property type="match status" value="1"/>
</dbReference>
<proteinExistence type="inferred from homology"/>
<dbReference type="InterPro" id="IPR001173">
    <property type="entry name" value="Glyco_trans_2-like"/>
</dbReference>
<evidence type="ECO:0000313" key="3">
    <source>
        <dbReference type="EMBL" id="SUM68547.1"/>
    </source>
</evidence>
<dbReference type="Gene3D" id="3.90.550.10">
    <property type="entry name" value="Spore Coat Polysaccharide Biosynthesis Protein SpsA, Chain A"/>
    <property type="match status" value="1"/>
</dbReference>
<comment type="similarity">
    <text evidence="1">Belongs to the glycosyltransferase 2 family.</text>
</comment>
<protein>
    <submittedName>
        <fullName evidence="3">Glycosyltransferase</fullName>
    </submittedName>
</protein>
<dbReference type="PANTHER" id="PTHR22916">
    <property type="entry name" value="GLYCOSYLTRANSFERASE"/>
    <property type="match status" value="1"/>
</dbReference>
<dbReference type="AlphaFoldDB" id="A0A380GYE4"/>
<evidence type="ECO:0000313" key="4">
    <source>
        <dbReference type="Proteomes" id="UP000255425"/>
    </source>
</evidence>
<gene>
    <name evidence="3" type="primary">kfoC_2</name>
    <name evidence="3" type="ORF">NCTC11807_00569</name>
</gene>
<dbReference type="Proteomes" id="UP000255425">
    <property type="component" value="Unassembled WGS sequence"/>
</dbReference>
<feature type="domain" description="Glycosyltransferase 2-like" evidence="2">
    <location>
        <begin position="11"/>
        <end position="139"/>
    </location>
</feature>
<sequence>MREIKISKLVTVVIPVYNKESFIERCMQSLIDLDMDYSQFEAIFIDDVSTDNSYTIIQNYAQEYNFIKCTPLNKNTGDPAIPKNIGIAKAQGEYITLLDADDWLDPQGVPKLIYQMIEHQSDIGFGQCYKHTDHNIKKIARFSSFEEANNLIPYEILKFSEQSVRQIKYLNVRLSLTTIFNLNK</sequence>
<dbReference type="CDD" id="cd00761">
    <property type="entry name" value="Glyco_tranf_GTA_type"/>
    <property type="match status" value="1"/>
</dbReference>
<keyword evidence="3" id="KW-0808">Transferase</keyword>
<evidence type="ECO:0000259" key="2">
    <source>
        <dbReference type="Pfam" id="PF00535"/>
    </source>
</evidence>
<dbReference type="InterPro" id="IPR029044">
    <property type="entry name" value="Nucleotide-diphossugar_trans"/>
</dbReference>
<name>A0A380GYE4_9STAP</name>
<organism evidence="3 4">
    <name type="scientific">Staphylococcus saccharolyticus</name>
    <dbReference type="NCBI Taxonomy" id="33028"/>
    <lineage>
        <taxon>Bacteria</taxon>
        <taxon>Bacillati</taxon>
        <taxon>Bacillota</taxon>
        <taxon>Bacilli</taxon>
        <taxon>Bacillales</taxon>
        <taxon>Staphylococcaceae</taxon>
        <taxon>Staphylococcus</taxon>
    </lineage>
</organism>
<dbReference type="RefSeq" id="WP_238994484.1">
    <property type="nucleotide sequence ID" value="NZ_CP068029.1"/>
</dbReference>
<dbReference type="GO" id="GO:0016758">
    <property type="term" value="F:hexosyltransferase activity"/>
    <property type="evidence" value="ECO:0007669"/>
    <property type="project" value="UniProtKB-ARBA"/>
</dbReference>
<dbReference type="Pfam" id="PF00535">
    <property type="entry name" value="Glycos_transf_2"/>
    <property type="match status" value="1"/>
</dbReference>
<accession>A0A380GYE4</accession>
<reference evidence="3 4" key="1">
    <citation type="submission" date="2018-06" db="EMBL/GenBank/DDBJ databases">
        <authorList>
            <consortium name="Pathogen Informatics"/>
            <person name="Doyle S."/>
        </authorList>
    </citation>
    <scope>NUCLEOTIDE SEQUENCE [LARGE SCALE GENOMIC DNA]</scope>
    <source>
        <strain evidence="3 4">NCTC11807</strain>
    </source>
</reference>
<dbReference type="PANTHER" id="PTHR22916:SF3">
    <property type="entry name" value="UDP-GLCNAC:BETAGAL BETA-1,3-N-ACETYLGLUCOSAMINYLTRANSFERASE-LIKE PROTEIN 1"/>
    <property type="match status" value="1"/>
</dbReference>